<gene>
    <name evidence="1" type="ORF">DSAG12_02966</name>
</gene>
<dbReference type="EMBL" id="CP042905">
    <property type="protein sequence ID" value="QEE17134.1"/>
    <property type="molecule type" value="Genomic_DNA"/>
</dbReference>
<protein>
    <submittedName>
        <fullName evidence="1">Uncharacterized protein</fullName>
    </submittedName>
</protein>
<sequence>MTPHDYQVKDLKAKMISIVTYVEILMKCTDKLNSLKSKISE</sequence>
<dbReference type="RefSeq" id="WP_280178690.1">
    <property type="nucleotide sequence ID" value="NZ_CP042905.2"/>
</dbReference>
<name>A0A5B9DDD5_9ARCH</name>
<proteinExistence type="predicted"/>
<accession>A0A5B9DDD5</accession>
<dbReference type="GeneID" id="80330689"/>
<dbReference type="Proteomes" id="UP000321408">
    <property type="component" value="Chromosome"/>
</dbReference>
<dbReference type="KEGG" id="psyt:DSAG12_02966"/>
<evidence type="ECO:0000313" key="1">
    <source>
        <dbReference type="EMBL" id="QEE17134.1"/>
    </source>
</evidence>
<dbReference type="AlphaFoldDB" id="A0A5B9DDD5"/>
<keyword evidence="2" id="KW-1185">Reference proteome</keyword>
<organism evidence="1 2">
    <name type="scientific">Promethearchaeum syntrophicum</name>
    <dbReference type="NCBI Taxonomy" id="2594042"/>
    <lineage>
        <taxon>Archaea</taxon>
        <taxon>Promethearchaeati</taxon>
        <taxon>Promethearchaeota</taxon>
        <taxon>Promethearchaeia</taxon>
        <taxon>Promethearchaeales</taxon>
        <taxon>Promethearchaeaceae</taxon>
        <taxon>Promethearchaeum</taxon>
    </lineage>
</organism>
<evidence type="ECO:0000313" key="2">
    <source>
        <dbReference type="Proteomes" id="UP000321408"/>
    </source>
</evidence>
<reference evidence="1 2" key="2">
    <citation type="journal article" date="2024" name="Int. J. Syst. Evol. Microbiol.">
        <title>Promethearchaeum syntrophicum gen. nov., sp. nov., an anaerobic, obligately syntrophic archaeon, the first isolate of the lineage 'Asgard' archaea, and proposal of the new archaeal phylum Promethearchaeota phyl. nov. and kingdom Promethearchaeati regn. nov.</title>
        <authorList>
            <person name="Imachi H."/>
            <person name="Nobu M.K."/>
            <person name="Kato S."/>
            <person name="Takaki Y."/>
            <person name="Miyazaki M."/>
            <person name="Miyata M."/>
            <person name="Ogawara M."/>
            <person name="Saito Y."/>
            <person name="Sakai S."/>
            <person name="Tahara Y.O."/>
            <person name="Takano Y."/>
            <person name="Tasumi E."/>
            <person name="Uematsu K."/>
            <person name="Yoshimura T."/>
            <person name="Itoh T."/>
            <person name="Ohkuma M."/>
            <person name="Takai K."/>
        </authorList>
    </citation>
    <scope>NUCLEOTIDE SEQUENCE [LARGE SCALE GENOMIC DNA]</scope>
    <source>
        <strain evidence="1 2">MK-D1</strain>
    </source>
</reference>
<reference evidence="1 2" key="1">
    <citation type="journal article" date="2020" name="Nature">
        <title>Isolation of an archaeon at the prokaryote-eukaryote interface.</title>
        <authorList>
            <person name="Imachi H."/>
            <person name="Nobu M.K."/>
            <person name="Nakahara N."/>
            <person name="Morono Y."/>
            <person name="Ogawara M."/>
            <person name="Takaki Y."/>
            <person name="Takano Y."/>
            <person name="Uematsu K."/>
            <person name="Ikuta T."/>
            <person name="Ito M."/>
            <person name="Matsui Y."/>
            <person name="Miyazaki M."/>
            <person name="Murata K."/>
            <person name="Saito Y."/>
            <person name="Sakai S."/>
            <person name="Song C."/>
            <person name="Tasumi E."/>
            <person name="Yamanaka Y."/>
            <person name="Yamaguchi T."/>
            <person name="Kamagata Y."/>
            <person name="Tamaki H."/>
            <person name="Takai K."/>
        </authorList>
    </citation>
    <scope>NUCLEOTIDE SEQUENCE [LARGE SCALE GENOMIC DNA]</scope>
    <source>
        <strain evidence="1 2">MK-D1</strain>
    </source>
</reference>